<name>A0A0L0GA94_9EUKA</name>
<accession>A0A0L0GA94</accession>
<proteinExistence type="predicted"/>
<dbReference type="Proteomes" id="UP000054560">
    <property type="component" value="Unassembled WGS sequence"/>
</dbReference>
<keyword evidence="2" id="KW-1185">Reference proteome</keyword>
<dbReference type="GeneID" id="25902530"/>
<evidence type="ECO:0000313" key="2">
    <source>
        <dbReference type="Proteomes" id="UP000054560"/>
    </source>
</evidence>
<dbReference type="EMBL" id="KQ241683">
    <property type="protein sequence ID" value="KNC85801.1"/>
    <property type="molecule type" value="Genomic_DNA"/>
</dbReference>
<dbReference type="RefSeq" id="XP_014159703.1">
    <property type="nucleotide sequence ID" value="XM_014304228.1"/>
</dbReference>
<evidence type="ECO:0000313" key="1">
    <source>
        <dbReference type="EMBL" id="KNC85801.1"/>
    </source>
</evidence>
<reference evidence="1 2" key="1">
    <citation type="submission" date="2011-02" db="EMBL/GenBank/DDBJ databases">
        <title>The Genome Sequence of Sphaeroforma arctica JP610.</title>
        <authorList>
            <consortium name="The Broad Institute Genome Sequencing Platform"/>
            <person name="Russ C."/>
            <person name="Cuomo C."/>
            <person name="Young S.K."/>
            <person name="Zeng Q."/>
            <person name="Gargeya S."/>
            <person name="Alvarado L."/>
            <person name="Berlin A."/>
            <person name="Chapman S.B."/>
            <person name="Chen Z."/>
            <person name="Freedman E."/>
            <person name="Gellesch M."/>
            <person name="Goldberg J."/>
            <person name="Griggs A."/>
            <person name="Gujja S."/>
            <person name="Heilman E."/>
            <person name="Heiman D."/>
            <person name="Howarth C."/>
            <person name="Mehta T."/>
            <person name="Neiman D."/>
            <person name="Pearson M."/>
            <person name="Roberts A."/>
            <person name="Saif S."/>
            <person name="Shea T."/>
            <person name="Shenoy N."/>
            <person name="Sisk P."/>
            <person name="Stolte C."/>
            <person name="Sykes S."/>
            <person name="White J."/>
            <person name="Yandava C."/>
            <person name="Burger G."/>
            <person name="Gray M.W."/>
            <person name="Holland P.W.H."/>
            <person name="King N."/>
            <person name="Lang F.B.F."/>
            <person name="Roger A.J."/>
            <person name="Ruiz-Trillo I."/>
            <person name="Haas B."/>
            <person name="Nusbaum C."/>
            <person name="Birren B."/>
        </authorList>
    </citation>
    <scope>NUCLEOTIDE SEQUENCE [LARGE SCALE GENOMIC DNA]</scope>
    <source>
        <strain evidence="1 2">JP610</strain>
    </source>
</reference>
<dbReference type="AlphaFoldDB" id="A0A0L0GA94"/>
<sequence>MWYSRAERISPTHKYRYPFLDIWFYTVDGDTLRLNYWTEEEKAGVALAPVAPGSAIKSSRLYTHEKHKDKYDDMHTVYRKQDFLPLVKRYYGGALVGAPVNSARLLYDKFGNFDVSCFLGGWNHRKEVWVASRPFDCCAVYGRVPFVERSHVHSHDGTLLLVETLKANNTTVHHLLVDQHQRMVYMPP</sequence>
<protein>
    <submittedName>
        <fullName evidence="1">Uncharacterized protein</fullName>
    </submittedName>
</protein>
<organism evidence="1 2">
    <name type="scientific">Sphaeroforma arctica JP610</name>
    <dbReference type="NCBI Taxonomy" id="667725"/>
    <lineage>
        <taxon>Eukaryota</taxon>
        <taxon>Ichthyosporea</taxon>
        <taxon>Ichthyophonida</taxon>
        <taxon>Sphaeroforma</taxon>
    </lineage>
</organism>
<gene>
    <name evidence="1" type="ORF">SARC_02026</name>
</gene>